<dbReference type="OrthoDB" id="1936983at2"/>
<feature type="signal peptide" evidence="1">
    <location>
        <begin position="1"/>
        <end position="31"/>
    </location>
</feature>
<comment type="caution">
    <text evidence="2">The sequence shown here is derived from an EMBL/GenBank/DDBJ whole genome shotgun (WGS) entry which is preliminary data.</text>
</comment>
<name>A0A363UJB4_9GAMM</name>
<dbReference type="Proteomes" id="UP000251800">
    <property type="component" value="Unassembled WGS sequence"/>
</dbReference>
<evidence type="ECO:0000256" key="1">
    <source>
        <dbReference type="SAM" id="SignalP"/>
    </source>
</evidence>
<protein>
    <recommendedName>
        <fullName evidence="4">PA domain-containing protein</fullName>
    </recommendedName>
</protein>
<dbReference type="RefSeq" id="WP_133249229.1">
    <property type="nucleotide sequence ID" value="NZ_QEQK01000010.1"/>
</dbReference>
<sequence length="533" mass="57000">MGMPNHCHAGAAALVAAGLLLTACGQSNSSAGPDAPAPPAEPVACPEPGDLTTAAEVLADRLPDEALLEIWQRRMVERGPRFTGSPALAAWHDFLAEELASYGLSVERDPMSLEWWHHHDYSLTLIVDGVETPIPVASFYPYSGYTPDGGVVGRLADAGAGLPQDFLLGDFSNTVVIYEEDQLPLTLALLYSTTSYVHDPDNTMTPATPYRRASVSFLTPQEQVSVGLARDAGAVAAIVSYDASAENAAGQYTPFLTNPADSQGLPTLYVDRATGDQLKAAIADGAEVRLELLVERDPDAETDIVIATLPGTRPDEVMLFNTHTDGTSASQENGTLGILALARYFASLPQQCRQRTMTFVMMPGHFHNGFGGDTAGFISRYQELIGRSVASLTMEHLGQPEWLDDEQGFHPSGEYEPGVWYGTDNVVQALMTAAVQAEDLRRVFVNRPIGVIYFGVGSPLNAAGVPNASYITGPNMMLSFAENQHVEKVDYARMAAEIRSAARIATAMDATSTELLCAGVRSQSPTTPSGCFP</sequence>
<gene>
    <name evidence="2" type="ORF">DEH80_12060</name>
</gene>
<dbReference type="EMBL" id="QEQK01000010">
    <property type="protein sequence ID" value="PWN55518.1"/>
    <property type="molecule type" value="Genomic_DNA"/>
</dbReference>
<dbReference type="Gene3D" id="3.50.30.30">
    <property type="match status" value="1"/>
</dbReference>
<reference evidence="2 3" key="1">
    <citation type="submission" date="2018-05" db="EMBL/GenBank/DDBJ databases">
        <title>Abyssibacter profundi OUC007T gen. nov., sp. nov, a marine bacterium isolated from seawater of the Mariana Trench.</title>
        <authorList>
            <person name="Zhou S."/>
        </authorList>
    </citation>
    <scope>NUCLEOTIDE SEQUENCE [LARGE SCALE GENOMIC DNA]</scope>
    <source>
        <strain evidence="2 3">OUC007</strain>
    </source>
</reference>
<evidence type="ECO:0008006" key="4">
    <source>
        <dbReference type="Google" id="ProtNLM"/>
    </source>
</evidence>
<feature type="chain" id="PRO_5016776040" description="PA domain-containing protein" evidence="1">
    <location>
        <begin position="32"/>
        <end position="533"/>
    </location>
</feature>
<dbReference type="Gene3D" id="3.40.630.10">
    <property type="entry name" value="Zn peptidases"/>
    <property type="match status" value="1"/>
</dbReference>
<dbReference type="AlphaFoldDB" id="A0A363UJB4"/>
<evidence type="ECO:0000313" key="3">
    <source>
        <dbReference type="Proteomes" id="UP000251800"/>
    </source>
</evidence>
<keyword evidence="1" id="KW-0732">Signal</keyword>
<organism evidence="2 3">
    <name type="scientific">Abyssibacter profundi</name>
    <dbReference type="NCBI Taxonomy" id="2182787"/>
    <lineage>
        <taxon>Bacteria</taxon>
        <taxon>Pseudomonadati</taxon>
        <taxon>Pseudomonadota</taxon>
        <taxon>Gammaproteobacteria</taxon>
        <taxon>Chromatiales</taxon>
        <taxon>Oceanococcaceae</taxon>
        <taxon>Abyssibacter</taxon>
    </lineage>
</organism>
<keyword evidence="3" id="KW-1185">Reference proteome</keyword>
<evidence type="ECO:0000313" key="2">
    <source>
        <dbReference type="EMBL" id="PWN55518.1"/>
    </source>
</evidence>
<accession>A0A363UJB4</accession>
<proteinExistence type="predicted"/>
<dbReference type="SUPFAM" id="SSF53187">
    <property type="entry name" value="Zn-dependent exopeptidases"/>
    <property type="match status" value="1"/>
</dbReference>